<reference evidence="2 3" key="1">
    <citation type="submission" date="2020-10" db="EMBL/GenBank/DDBJ databases">
        <authorList>
            <person name="Peeters C."/>
        </authorList>
    </citation>
    <scope>NUCLEOTIDE SEQUENCE [LARGE SCALE GENOMIC DNA]</scope>
    <source>
        <strain evidence="2 3">LMG 27952</strain>
    </source>
</reference>
<evidence type="ECO:0000313" key="3">
    <source>
        <dbReference type="Proteomes" id="UP000656319"/>
    </source>
</evidence>
<accession>A0ABN7HZ75</accession>
<dbReference type="Proteomes" id="UP000656319">
    <property type="component" value="Unassembled WGS sequence"/>
</dbReference>
<proteinExistence type="predicted"/>
<dbReference type="RefSeq" id="WP_201697961.1">
    <property type="nucleotide sequence ID" value="NZ_CAJHCQ010000011.1"/>
</dbReference>
<gene>
    <name evidence="2" type="ORF">LMG27952_04347</name>
</gene>
<comment type="caution">
    <text evidence="2">The sequence shown here is derived from an EMBL/GenBank/DDBJ whole genome shotgun (WGS) entry which is preliminary data.</text>
</comment>
<name>A0ABN7HZ75_9BURK</name>
<feature type="compositionally biased region" description="Basic and acidic residues" evidence="1">
    <location>
        <begin position="42"/>
        <end position="55"/>
    </location>
</feature>
<sequence length="89" mass="9304">MGLSTHNPTPNEANETGGARTAGKQPAQEKPARGVPGSFDQPESRPEVMPREGGPHPEQTAEVPLGHHGRAEPPGSFGHNSAPVKRKNG</sequence>
<dbReference type="EMBL" id="CAJHCQ010000011">
    <property type="protein sequence ID" value="CAD6545692.1"/>
    <property type="molecule type" value="Genomic_DNA"/>
</dbReference>
<protein>
    <submittedName>
        <fullName evidence="2">Uncharacterized protein</fullName>
    </submittedName>
</protein>
<keyword evidence="3" id="KW-1185">Reference proteome</keyword>
<feature type="compositionally biased region" description="Polar residues" evidence="1">
    <location>
        <begin position="1"/>
        <end position="14"/>
    </location>
</feature>
<feature type="region of interest" description="Disordered" evidence="1">
    <location>
        <begin position="1"/>
        <end position="89"/>
    </location>
</feature>
<organism evidence="2 3">
    <name type="scientific">Paraburkholderia hiiakae</name>
    <dbReference type="NCBI Taxonomy" id="1081782"/>
    <lineage>
        <taxon>Bacteria</taxon>
        <taxon>Pseudomonadati</taxon>
        <taxon>Pseudomonadota</taxon>
        <taxon>Betaproteobacteria</taxon>
        <taxon>Burkholderiales</taxon>
        <taxon>Burkholderiaceae</taxon>
        <taxon>Paraburkholderia</taxon>
    </lineage>
</organism>
<evidence type="ECO:0000256" key="1">
    <source>
        <dbReference type="SAM" id="MobiDB-lite"/>
    </source>
</evidence>
<evidence type="ECO:0000313" key="2">
    <source>
        <dbReference type="EMBL" id="CAD6545692.1"/>
    </source>
</evidence>